<dbReference type="Proteomes" id="UP000694397">
    <property type="component" value="Chromosome 25"/>
</dbReference>
<name>A0A8C9W9V7_SCLFO</name>
<dbReference type="Ensembl" id="ENSSFOT00015048521.1">
    <property type="protein sequence ID" value="ENSSFOP00015070610.1"/>
    <property type="gene ID" value="ENSSFOG00015010978.2"/>
</dbReference>
<evidence type="ECO:0000259" key="2">
    <source>
        <dbReference type="Pfam" id="PF24480"/>
    </source>
</evidence>
<reference evidence="3" key="2">
    <citation type="submission" date="2025-08" db="UniProtKB">
        <authorList>
            <consortium name="Ensembl"/>
        </authorList>
    </citation>
    <scope>IDENTIFICATION</scope>
</reference>
<dbReference type="InterPro" id="IPR039235">
    <property type="entry name" value="TPGS1"/>
</dbReference>
<dbReference type="GeneTree" id="ENSGT00390000018395"/>
<feature type="compositionally biased region" description="Basic and acidic residues" evidence="1">
    <location>
        <begin position="66"/>
        <end position="83"/>
    </location>
</feature>
<dbReference type="GO" id="GO:0008017">
    <property type="term" value="F:microtubule binding"/>
    <property type="evidence" value="ECO:0007669"/>
    <property type="project" value="TreeGrafter"/>
</dbReference>
<dbReference type="AlphaFoldDB" id="A0A8C9W9V7"/>
<evidence type="ECO:0000313" key="3">
    <source>
        <dbReference type="Ensembl" id="ENSSFOP00015070610.1"/>
    </source>
</evidence>
<reference evidence="3 4" key="1">
    <citation type="submission" date="2019-04" db="EMBL/GenBank/DDBJ databases">
        <authorList>
            <consortium name="Wellcome Sanger Institute Data Sharing"/>
        </authorList>
    </citation>
    <scope>NUCLEOTIDE SEQUENCE [LARGE SCALE GENOMIC DNA]</scope>
</reference>
<accession>A0A8C9W9V7</accession>
<proteinExistence type="predicted"/>
<feature type="region of interest" description="Disordered" evidence="1">
    <location>
        <begin position="57"/>
        <end position="83"/>
    </location>
</feature>
<dbReference type="Pfam" id="PF24480">
    <property type="entry name" value="TPGS1_C"/>
    <property type="match status" value="1"/>
</dbReference>
<dbReference type="PANTHER" id="PTHR31932">
    <property type="entry name" value="TUBULIN POLYGLUTAMYLASE COMPLEX SUBUNIT 1"/>
    <property type="match status" value="1"/>
</dbReference>
<dbReference type="PANTHER" id="PTHR31932:SF2">
    <property type="entry name" value="TUBULIN POLYGLUTAMYLASE COMPLEX SUBUNIT 1"/>
    <property type="match status" value="1"/>
</dbReference>
<sequence length="280" mass="30686">MAEKRRPRASARDSQRELLAQLGAEALLRGALLRLLELRPEDPLGFLAQHFANEAAEAESAAARGGGERGERGEQREQHEQHEQRLERALWHLRLAHHSQRSAFNNNVRLAYELLTPPGQRPAGGVRGRLYTELLGSLCSEAGARASTTAPLLRRVRCQEHEAVPFELFRQGVLTCAVFSDYVRRSRSLYSAVRGGSGAPAQRALCQAVLEALRDALDTPRCADSARYLEASAKIAPCTLAQAMASARDPDEGRAGPTMDPREFEEAAAALFIARVQTVS</sequence>
<dbReference type="InterPro" id="IPR057632">
    <property type="entry name" value="TPGS1_C"/>
</dbReference>
<evidence type="ECO:0000313" key="4">
    <source>
        <dbReference type="Proteomes" id="UP000694397"/>
    </source>
</evidence>
<reference evidence="3" key="3">
    <citation type="submission" date="2025-09" db="UniProtKB">
        <authorList>
            <consortium name="Ensembl"/>
        </authorList>
    </citation>
    <scope>IDENTIFICATION</scope>
</reference>
<dbReference type="OrthoDB" id="2887at2759"/>
<feature type="domain" description="Tubulin polyglutamylase complex subunit 1-like C-terminal" evidence="2">
    <location>
        <begin position="81"/>
        <end position="277"/>
    </location>
</feature>
<gene>
    <name evidence="3" type="primary">ISYNA1</name>
</gene>
<protein>
    <submittedName>
        <fullName evidence="3">Inositol-3-phosphate synthase 1</fullName>
    </submittedName>
</protein>
<organism evidence="3 4">
    <name type="scientific">Scleropages formosus</name>
    <name type="common">Asian bonytongue</name>
    <name type="synonym">Osteoglossum formosum</name>
    <dbReference type="NCBI Taxonomy" id="113540"/>
    <lineage>
        <taxon>Eukaryota</taxon>
        <taxon>Metazoa</taxon>
        <taxon>Chordata</taxon>
        <taxon>Craniata</taxon>
        <taxon>Vertebrata</taxon>
        <taxon>Euteleostomi</taxon>
        <taxon>Actinopterygii</taxon>
        <taxon>Neopterygii</taxon>
        <taxon>Teleostei</taxon>
        <taxon>Osteoglossocephala</taxon>
        <taxon>Osteoglossomorpha</taxon>
        <taxon>Osteoglossiformes</taxon>
        <taxon>Osteoglossidae</taxon>
        <taxon>Scleropages</taxon>
    </lineage>
</organism>
<keyword evidence="4" id="KW-1185">Reference proteome</keyword>
<evidence type="ECO:0000256" key="1">
    <source>
        <dbReference type="SAM" id="MobiDB-lite"/>
    </source>
</evidence>